<dbReference type="Gene3D" id="2.40.30.20">
    <property type="match status" value="1"/>
</dbReference>
<dbReference type="OrthoDB" id="6538688at2"/>
<dbReference type="KEGG" id="smur:BWP33_09500"/>
<dbReference type="STRING" id="641147.HMPREF9021_00756"/>
<organism evidence="1 2">
    <name type="scientific">Simonsiella muelleri ATCC 29453</name>
    <dbReference type="NCBI Taxonomy" id="641147"/>
    <lineage>
        <taxon>Bacteria</taxon>
        <taxon>Pseudomonadati</taxon>
        <taxon>Pseudomonadota</taxon>
        <taxon>Betaproteobacteria</taxon>
        <taxon>Neisseriales</taxon>
        <taxon>Neisseriaceae</taxon>
        <taxon>Simonsiella</taxon>
    </lineage>
</organism>
<dbReference type="eggNOG" id="COG5492">
    <property type="taxonomic scope" value="Bacteria"/>
</dbReference>
<protein>
    <recommendedName>
        <fullName evidence="3">Phage tail protein</fullName>
    </recommendedName>
</protein>
<dbReference type="Proteomes" id="UP000017813">
    <property type="component" value="Unassembled WGS sequence"/>
</dbReference>
<dbReference type="Pfam" id="PF08813">
    <property type="entry name" value="Phage_tail_3"/>
    <property type="match status" value="1"/>
</dbReference>
<dbReference type="AlphaFoldDB" id="V9HDF5"/>
<dbReference type="RefSeq" id="WP_002641539.1">
    <property type="nucleotide sequence ID" value="NZ_CP019448.1"/>
</dbReference>
<gene>
    <name evidence="1" type="ORF">HMPREF9021_00756</name>
</gene>
<accession>V9HDF5</accession>
<reference evidence="1 2" key="1">
    <citation type="submission" date="2010-03" db="EMBL/GenBank/DDBJ databases">
        <authorList>
            <consortium name="The Broad Institute Genome Sequencing Platform"/>
            <person name="Ward D."/>
            <person name="Earl A."/>
            <person name="Feldgarden M."/>
            <person name="Gevers D."/>
            <person name="Young S."/>
            <person name="Zeng Q."/>
            <person name="Koehrsen M."/>
            <person name="Alvarado L."/>
            <person name="Berlin A.M."/>
            <person name="Borenstein D."/>
            <person name="Chapman S.B."/>
            <person name="Chen Z."/>
            <person name="Engels R."/>
            <person name="Freedman E."/>
            <person name="Gellesch M."/>
            <person name="Goldberg J."/>
            <person name="Griggs A."/>
            <person name="Gujja S."/>
            <person name="Heilman E.R."/>
            <person name="Heiman D.I."/>
            <person name="Hepburn T.A."/>
            <person name="Howarth C."/>
            <person name="Jen D."/>
            <person name="Larson L."/>
            <person name="Mehta T."/>
            <person name="Park D."/>
            <person name="Pearson M."/>
            <person name="Richards J."/>
            <person name="Roberts A."/>
            <person name="Saif S."/>
            <person name="Shea T.D."/>
            <person name="Shenoy N."/>
            <person name="Sisk P."/>
            <person name="Stolte C."/>
            <person name="Sykes S.N."/>
            <person name="Walk T."/>
            <person name="White J."/>
            <person name="Yandava C."/>
            <person name="Izard J."/>
            <person name="Baranova O.V."/>
            <person name="Blanton J.M."/>
            <person name="Tanner A.C."/>
            <person name="Dewhirst F."/>
            <person name="Haas B."/>
            <person name="Nusbaum C."/>
            <person name="Birren B."/>
        </authorList>
    </citation>
    <scope>NUCLEOTIDE SEQUENCE [LARGE SCALE GENOMIC DNA]</scope>
    <source>
        <strain evidence="1 2">ATCC 29453</strain>
    </source>
</reference>
<dbReference type="EMBL" id="ADCY02000013">
    <property type="protein sequence ID" value="EFG31486.1"/>
    <property type="molecule type" value="Genomic_DNA"/>
</dbReference>
<dbReference type="InterPro" id="IPR023366">
    <property type="entry name" value="ATP_synth_asu-like_sf"/>
</dbReference>
<sequence length="213" mass="22778">MAVSLPDGATVHIGNALAAAKKITAITNANPPVATCTGHGLATGDFIVVQNGWKNTHNRCLKVEMVDANSFKLLGVDARDAKKYLVASGVGEFQKVSGFTQITQILTASFEGGEQQFANFSFLEDDFEQQIPTTTSARVAKFSIADDPDLAGYKAVDATSETGNPMPMRIDLKNGGQICYNGYPAFNKVPTFEKGNVMAVTLSYSLLAPTVRY</sequence>
<evidence type="ECO:0008006" key="3">
    <source>
        <dbReference type="Google" id="ProtNLM"/>
    </source>
</evidence>
<evidence type="ECO:0000313" key="2">
    <source>
        <dbReference type="Proteomes" id="UP000017813"/>
    </source>
</evidence>
<proteinExistence type="predicted"/>
<keyword evidence="2" id="KW-1185">Reference proteome</keyword>
<evidence type="ECO:0000313" key="1">
    <source>
        <dbReference type="EMBL" id="EFG31486.1"/>
    </source>
</evidence>
<dbReference type="InterPro" id="IPR014918">
    <property type="entry name" value="Phage_tail_3"/>
</dbReference>
<comment type="caution">
    <text evidence="1">The sequence shown here is derived from an EMBL/GenBank/DDBJ whole genome shotgun (WGS) entry which is preliminary data.</text>
</comment>
<name>V9HDF5_9NEIS</name>
<dbReference type="HOGENOM" id="CLU_077899_0_1_4"/>
<reference evidence="1 2" key="2">
    <citation type="submission" date="2011-10" db="EMBL/GenBank/DDBJ databases">
        <title>The Genome Sequence of Simonsiella muelleri ATCC 29453.</title>
        <authorList>
            <consortium name="The Broad Institute Genome Sequencing Platform"/>
            <consortium name="The Broad Institute Genome Sequencing Center for Infectious Disease"/>
            <person name="Earl A."/>
            <person name="Ward D."/>
            <person name="Feldgarden M."/>
            <person name="Gevers D."/>
            <person name="Izard J."/>
            <person name="Baranova O.V."/>
            <person name="Blanton J.M."/>
            <person name="Tanner A.C."/>
            <person name="Dewhirst F."/>
            <person name="Young S.K."/>
            <person name="Zeng Q."/>
            <person name="Gargeya S."/>
            <person name="Fitzgerald M."/>
            <person name="Haas B."/>
            <person name="Abouelleil A."/>
            <person name="Alvarado L."/>
            <person name="Arachchi H.M."/>
            <person name="Berlin A."/>
            <person name="Brown A."/>
            <person name="Chapman S.B."/>
            <person name="Chen Z."/>
            <person name="Dunbar C."/>
            <person name="Freedman E."/>
            <person name="Gearin G."/>
            <person name="Goldberg J."/>
            <person name="Griggs A."/>
            <person name="Gujja S."/>
            <person name="Heiman D."/>
            <person name="Howarth C."/>
            <person name="Larson L."/>
            <person name="Lui A."/>
            <person name="MacDonald P.J.P."/>
            <person name="Montmayeur A."/>
            <person name="Murphy C."/>
            <person name="Neiman D."/>
            <person name="Pearson M."/>
            <person name="Priest M."/>
            <person name="Roberts A."/>
            <person name="Saif S."/>
            <person name="Shea T."/>
            <person name="Shenoy N."/>
            <person name="Sisk P."/>
            <person name="Stolte C."/>
            <person name="Sykes S."/>
            <person name="Wortman J."/>
            <person name="Nusbaum C."/>
            <person name="Birren B."/>
        </authorList>
    </citation>
    <scope>NUCLEOTIDE SEQUENCE [LARGE SCALE GENOMIC DNA]</scope>
    <source>
        <strain evidence="1 2">ATCC 29453</strain>
    </source>
</reference>